<evidence type="ECO:0000313" key="3">
    <source>
        <dbReference type="Proteomes" id="UP000691718"/>
    </source>
</evidence>
<protein>
    <submittedName>
        <fullName evidence="2">(apollo) hypothetical protein</fullName>
    </submittedName>
</protein>
<sequence>MPKRRNVTSSEQKIPAKDDGSVPERPLKLRKQNRPLEDKEICENLTNESDDNCSDFDDDVGDPDFILESDHNTESEQSDEDDVDVTYPHVEEVHHGEINHNHDNEEQEREVRAHGSQDITEQIGKETIVGEKQHGAAETRIEEIGEEQYSEVETRNDQGSEDLRIDQEPNEESTGELPRYFYGKNRYKWASAEPSRTSRVRVHNIVNAPSQGTKGVKKYFLLRKVHTHLHKKEIGILKQEIEKTKKRKDGIRKMLYRIMENKKKNENISTEEKVEQLVENFNTQKCEEIKELMFGEIPSKSVEEGYKCLRKKDKKEFSNVVMTEKEKFKKYKLLTPAKIFTVRNKKENKTAKNENLKEQLILEFFDDEEVTKIAADKKRIYNKNPNKVAEKILNGH</sequence>
<keyword evidence="3" id="KW-1185">Reference proteome</keyword>
<feature type="compositionally biased region" description="Acidic residues" evidence="1">
    <location>
        <begin position="48"/>
        <end position="67"/>
    </location>
</feature>
<evidence type="ECO:0000313" key="2">
    <source>
        <dbReference type="EMBL" id="CAG5009279.1"/>
    </source>
</evidence>
<reference evidence="2" key="1">
    <citation type="submission" date="2021-04" db="EMBL/GenBank/DDBJ databases">
        <authorList>
            <person name="Tunstrom K."/>
        </authorList>
    </citation>
    <scope>NUCLEOTIDE SEQUENCE</scope>
</reference>
<accession>A0A8S3XAW4</accession>
<feature type="compositionally biased region" description="Basic and acidic residues" evidence="1">
    <location>
        <begin position="89"/>
        <end position="115"/>
    </location>
</feature>
<feature type="compositionally biased region" description="Basic and acidic residues" evidence="1">
    <location>
        <begin position="14"/>
        <end position="27"/>
    </location>
</feature>
<comment type="caution">
    <text evidence="2">The sequence shown here is derived from an EMBL/GenBank/DDBJ whole genome shotgun (WGS) entry which is preliminary data.</text>
</comment>
<dbReference type="AlphaFoldDB" id="A0A8S3XAW4"/>
<dbReference type="OrthoDB" id="7373887at2759"/>
<evidence type="ECO:0000256" key="1">
    <source>
        <dbReference type="SAM" id="MobiDB-lite"/>
    </source>
</evidence>
<dbReference type="Proteomes" id="UP000691718">
    <property type="component" value="Unassembled WGS sequence"/>
</dbReference>
<gene>
    <name evidence="2" type="ORF">PAPOLLO_LOCUS15194</name>
</gene>
<dbReference type="EMBL" id="CAJQZP010001029">
    <property type="protein sequence ID" value="CAG5009279.1"/>
    <property type="molecule type" value="Genomic_DNA"/>
</dbReference>
<organism evidence="2 3">
    <name type="scientific">Parnassius apollo</name>
    <name type="common">Apollo butterfly</name>
    <name type="synonym">Papilio apollo</name>
    <dbReference type="NCBI Taxonomy" id="110799"/>
    <lineage>
        <taxon>Eukaryota</taxon>
        <taxon>Metazoa</taxon>
        <taxon>Ecdysozoa</taxon>
        <taxon>Arthropoda</taxon>
        <taxon>Hexapoda</taxon>
        <taxon>Insecta</taxon>
        <taxon>Pterygota</taxon>
        <taxon>Neoptera</taxon>
        <taxon>Endopterygota</taxon>
        <taxon>Lepidoptera</taxon>
        <taxon>Glossata</taxon>
        <taxon>Ditrysia</taxon>
        <taxon>Papilionoidea</taxon>
        <taxon>Papilionidae</taxon>
        <taxon>Parnassiinae</taxon>
        <taxon>Parnassini</taxon>
        <taxon>Parnassius</taxon>
        <taxon>Parnassius</taxon>
    </lineage>
</organism>
<name>A0A8S3XAW4_PARAO</name>
<proteinExistence type="predicted"/>
<feature type="region of interest" description="Disordered" evidence="1">
    <location>
        <begin position="1"/>
        <end position="117"/>
    </location>
</feature>